<reference evidence="4" key="2">
    <citation type="journal article" date="2007" name="PLoS Biol.">
        <title>Survey sequencing and comparative analysis of the elephant shark (Callorhinchus milii) genome.</title>
        <authorList>
            <person name="Venkatesh B."/>
            <person name="Kirkness E.F."/>
            <person name="Loh Y.H."/>
            <person name="Halpern A.L."/>
            <person name="Lee A.P."/>
            <person name="Johnson J."/>
            <person name="Dandona N."/>
            <person name="Viswanathan L.D."/>
            <person name="Tay A."/>
            <person name="Venter J.C."/>
            <person name="Strausberg R.L."/>
            <person name="Brenner S."/>
        </authorList>
    </citation>
    <scope>NUCLEOTIDE SEQUENCE [LARGE SCALE GENOMIC DNA]</scope>
</reference>
<name>A0A4W3HKF8_CALMI</name>
<dbReference type="OMA" id="YLHRKTY"/>
<dbReference type="InParanoid" id="A0A4W3HKF8"/>
<feature type="domain" description="Anti-proliferative protein" evidence="2">
    <location>
        <begin position="88"/>
        <end position="107"/>
    </location>
</feature>
<reference evidence="3" key="5">
    <citation type="submission" date="2025-09" db="UniProtKB">
        <authorList>
            <consortium name="Ensembl"/>
        </authorList>
    </citation>
    <scope>IDENTIFICATION</scope>
</reference>
<dbReference type="RefSeq" id="XP_007910035.1">
    <property type="nucleotide sequence ID" value="XM_007911844.2"/>
</dbReference>
<evidence type="ECO:0000313" key="4">
    <source>
        <dbReference type="Proteomes" id="UP000314986"/>
    </source>
</evidence>
<keyword evidence="4" id="KW-1185">Reference proteome</keyword>
<evidence type="ECO:0000259" key="2">
    <source>
        <dbReference type="PROSITE" id="PS01203"/>
    </source>
</evidence>
<dbReference type="PANTHER" id="PTHR22978">
    <property type="entry name" value="B-CELL TRANSLOCATION GENE"/>
    <property type="match status" value="1"/>
</dbReference>
<reference evidence="4" key="3">
    <citation type="journal article" date="2014" name="Nature">
        <title>Elephant shark genome provides unique insights into gnathostome evolution.</title>
        <authorList>
            <consortium name="International Elephant Shark Genome Sequencing Consortium"/>
            <person name="Venkatesh B."/>
            <person name="Lee A.P."/>
            <person name="Ravi V."/>
            <person name="Maurya A.K."/>
            <person name="Lian M.M."/>
            <person name="Swann J.B."/>
            <person name="Ohta Y."/>
            <person name="Flajnik M.F."/>
            <person name="Sutoh Y."/>
            <person name="Kasahara M."/>
            <person name="Hoon S."/>
            <person name="Gangu V."/>
            <person name="Roy S.W."/>
            <person name="Irimia M."/>
            <person name="Korzh V."/>
            <person name="Kondrychyn I."/>
            <person name="Lim Z.W."/>
            <person name="Tay B.H."/>
            <person name="Tohari S."/>
            <person name="Kong K.W."/>
            <person name="Ho S."/>
            <person name="Lorente-Galdos B."/>
            <person name="Quilez J."/>
            <person name="Marques-Bonet T."/>
            <person name="Raney B.J."/>
            <person name="Ingham P.W."/>
            <person name="Tay A."/>
            <person name="Hillier L.W."/>
            <person name="Minx P."/>
            <person name="Boehm T."/>
            <person name="Wilson R.K."/>
            <person name="Brenner S."/>
            <person name="Warren W.C."/>
        </authorList>
    </citation>
    <scope>NUCLEOTIDE SEQUENCE [LARGE SCALE GENOMIC DNA]</scope>
</reference>
<dbReference type="GO" id="GO:0005737">
    <property type="term" value="C:cytoplasm"/>
    <property type="evidence" value="ECO:0007669"/>
    <property type="project" value="TreeGrafter"/>
</dbReference>
<dbReference type="GeneID" id="103190926"/>
<dbReference type="SUPFAM" id="SSF160696">
    <property type="entry name" value="BTG domain-like"/>
    <property type="match status" value="1"/>
</dbReference>
<dbReference type="AlphaFoldDB" id="A0A4W3HKF8"/>
<dbReference type="InterPro" id="IPR036054">
    <property type="entry name" value="BTG-like_sf"/>
</dbReference>
<dbReference type="Pfam" id="PF07742">
    <property type="entry name" value="BTG"/>
    <property type="match status" value="1"/>
</dbReference>
<protein>
    <recommendedName>
        <fullName evidence="2">Anti-proliferative protein domain-containing protein</fullName>
    </recommendedName>
</protein>
<organism evidence="3 4">
    <name type="scientific">Callorhinchus milii</name>
    <name type="common">Ghost shark</name>
    <dbReference type="NCBI Taxonomy" id="7868"/>
    <lineage>
        <taxon>Eukaryota</taxon>
        <taxon>Metazoa</taxon>
        <taxon>Chordata</taxon>
        <taxon>Craniata</taxon>
        <taxon>Vertebrata</taxon>
        <taxon>Chondrichthyes</taxon>
        <taxon>Holocephali</taxon>
        <taxon>Chimaeriformes</taxon>
        <taxon>Callorhinchidae</taxon>
        <taxon>Callorhinchus</taxon>
    </lineage>
</organism>
<dbReference type="PRINTS" id="PR00310">
    <property type="entry name" value="ANTIPRLFBTG1"/>
</dbReference>
<evidence type="ECO:0000256" key="1">
    <source>
        <dbReference type="ARBA" id="ARBA00007989"/>
    </source>
</evidence>
<dbReference type="KEGG" id="cmk:103190926"/>
<dbReference type="Proteomes" id="UP000314986">
    <property type="component" value="Unassembled WGS sequence"/>
</dbReference>
<reference evidence="3" key="4">
    <citation type="submission" date="2025-08" db="UniProtKB">
        <authorList>
            <consortium name="Ensembl"/>
        </authorList>
    </citation>
    <scope>IDENTIFICATION</scope>
</reference>
<dbReference type="FunCoup" id="A0A4W3HKF8">
    <property type="interactions" value="20"/>
</dbReference>
<dbReference type="GO" id="GO:0005634">
    <property type="term" value="C:nucleus"/>
    <property type="evidence" value="ECO:0007669"/>
    <property type="project" value="TreeGrafter"/>
</dbReference>
<dbReference type="InterPro" id="IPR033332">
    <property type="entry name" value="BTG"/>
</dbReference>
<dbReference type="CTD" id="54766"/>
<accession>A0A4W3HKF8</accession>
<comment type="similarity">
    <text evidence="1">Belongs to the BTG family.</text>
</comment>
<dbReference type="STRING" id="7868.ENSCMIP00000016541"/>
<gene>
    <name evidence="3" type="primary">btg4</name>
</gene>
<proteinExistence type="inferred from homology"/>
<evidence type="ECO:0000313" key="3">
    <source>
        <dbReference type="Ensembl" id="ENSCMIP00000016541.1"/>
    </source>
</evidence>
<dbReference type="InterPro" id="IPR002087">
    <property type="entry name" value="Anti_prolifrtn"/>
</dbReference>
<dbReference type="Ensembl" id="ENSCMIT00000016873.1">
    <property type="protein sequence ID" value="ENSCMIP00000016541.1"/>
    <property type="gene ID" value="ENSCMIG00000007972.1"/>
</dbReference>
<dbReference type="Gene3D" id="3.90.640.90">
    <property type="entry name" value="Anti-proliferative protein, N-terminal domain"/>
    <property type="match status" value="1"/>
</dbReference>
<dbReference type="PANTHER" id="PTHR22978:SF5">
    <property type="entry name" value="PROTEIN BTG4"/>
    <property type="match status" value="1"/>
</dbReference>
<sequence length="283" mass="32878">MKEEIAATVVFISSLVRKGGHVGSRKMGRFGGRLTKILFEKYKNHWYPDTPHRGQAYRCIRVNTVQPVDLALLQACKESEVEYAALELPRELTIWVDPHEVCCRCGEKNQPFTVTRLQDDDQDSEIFRDINRAAEIVSWDYPSGMSSDEEIVRELVTLSVNDQAPELEAGREDGYNGEIGANIPIVSNPNSVHNEYFRREEWERGTDEPQKIPRVHNPNSIYQFSDFYRLPVTAVWPKFTRKTLPSDEYSSYHQAQKPYRMYRASSIFTGPRVDRYHWVNTKR</sequence>
<reference evidence="4" key="1">
    <citation type="journal article" date="2006" name="Science">
        <title>Ancient noncoding elements conserved in the human genome.</title>
        <authorList>
            <person name="Venkatesh B."/>
            <person name="Kirkness E.F."/>
            <person name="Loh Y.H."/>
            <person name="Halpern A.L."/>
            <person name="Lee A.P."/>
            <person name="Johnson J."/>
            <person name="Dandona N."/>
            <person name="Viswanathan L.D."/>
            <person name="Tay A."/>
            <person name="Venter J.C."/>
            <person name="Strausberg R.L."/>
            <person name="Brenner S."/>
        </authorList>
    </citation>
    <scope>NUCLEOTIDE SEQUENCE [LARGE SCALE GENOMIC DNA]</scope>
</reference>
<dbReference type="FunFam" id="3.90.640.90:FF:000002">
    <property type="entry name" value="BTG anti-proliferation factor 4"/>
    <property type="match status" value="1"/>
</dbReference>
<dbReference type="PROSITE" id="PS01203">
    <property type="entry name" value="BTG_2"/>
    <property type="match status" value="1"/>
</dbReference>
<dbReference type="GeneTree" id="ENSGT00950000182952"/>
<dbReference type="OrthoDB" id="19928at2759"/>
<dbReference type="SMART" id="SM00099">
    <property type="entry name" value="btg1"/>
    <property type="match status" value="1"/>
</dbReference>